<evidence type="ECO:0000256" key="2">
    <source>
        <dbReference type="ARBA" id="ARBA00022448"/>
    </source>
</evidence>
<evidence type="ECO:0000313" key="6">
    <source>
        <dbReference type="EMBL" id="GAA1494829.1"/>
    </source>
</evidence>
<dbReference type="PROSITE" id="PS50893">
    <property type="entry name" value="ABC_TRANSPORTER_2"/>
    <property type="match status" value="1"/>
</dbReference>
<keyword evidence="2" id="KW-0813">Transport</keyword>
<dbReference type="Proteomes" id="UP001501742">
    <property type="component" value="Unassembled WGS sequence"/>
</dbReference>
<dbReference type="Gene3D" id="2.70.50.60">
    <property type="entry name" value="abc- transporter (atp binding component) like domain"/>
    <property type="match status" value="1"/>
</dbReference>
<dbReference type="EMBL" id="BAAAJX010000017">
    <property type="protein sequence ID" value="GAA1494829.1"/>
    <property type="molecule type" value="Genomic_DNA"/>
</dbReference>
<accession>A0ABP4K8Q1</accession>
<dbReference type="InterPro" id="IPR003439">
    <property type="entry name" value="ABC_transporter-like_ATP-bd"/>
</dbReference>
<organism evidence="6 7">
    <name type="scientific">Curtobacterium herbarum</name>
    <dbReference type="NCBI Taxonomy" id="150122"/>
    <lineage>
        <taxon>Bacteria</taxon>
        <taxon>Bacillati</taxon>
        <taxon>Actinomycetota</taxon>
        <taxon>Actinomycetes</taxon>
        <taxon>Micrococcales</taxon>
        <taxon>Microbacteriaceae</taxon>
        <taxon>Curtobacterium</taxon>
    </lineage>
</organism>
<sequence length="412" mass="45289">MTIDNDLAQTTTSPFADAPAVVTVRNVSKRFTIRKDNSLKERVVTLGRAGRRHSEDFWALKDISLDIPAGTTIGLLGPNGSGKSTLLKTIGGILEPTTGTVDRRGRLAALIELGAGFHPDLTGRENVYLNAAILGQSQEETEARFADILQFSGIGDFIDTQVKFYSSGMYVRLAFAVAINTDPDVLLVDEVLAVGDEQFQKKCLDKIREFQAQGRTIILVSHSLGQVQELCDSAVVLHHGEVMFQGSARLAVKNFRDILEDRRVAEVEAHDPKDVASPGKVEHVELEIPGKPEGAEHRHGDDLIVRATFSHTTVLPEWRAGIKIETHLGHPAFGVDSRQLATHHDPLRGTATVEWHLRDVRLGGGQYFVHVFLAKPSGEHIVIQREAARFVVADEDTQSGIAWTQATERQVR</sequence>
<name>A0ABP4K8Q1_9MICO</name>
<dbReference type="PANTHER" id="PTHR46743:SF2">
    <property type="entry name" value="TEICHOIC ACIDS EXPORT ATP-BINDING PROTEIN TAGH"/>
    <property type="match status" value="1"/>
</dbReference>
<feature type="domain" description="ABC transporter" evidence="5">
    <location>
        <begin position="41"/>
        <end position="264"/>
    </location>
</feature>
<reference evidence="7" key="1">
    <citation type="journal article" date="2019" name="Int. J. Syst. Evol. Microbiol.">
        <title>The Global Catalogue of Microorganisms (GCM) 10K type strain sequencing project: providing services to taxonomists for standard genome sequencing and annotation.</title>
        <authorList>
            <consortium name="The Broad Institute Genomics Platform"/>
            <consortium name="The Broad Institute Genome Sequencing Center for Infectious Disease"/>
            <person name="Wu L."/>
            <person name="Ma J."/>
        </authorList>
    </citation>
    <scope>NUCLEOTIDE SEQUENCE [LARGE SCALE GENOMIC DNA]</scope>
    <source>
        <strain evidence="7">JCM 12140</strain>
    </source>
</reference>
<comment type="similarity">
    <text evidence="1">Belongs to the ABC transporter superfamily.</text>
</comment>
<dbReference type="PANTHER" id="PTHR46743">
    <property type="entry name" value="TEICHOIC ACIDS EXPORT ATP-BINDING PROTEIN TAGH"/>
    <property type="match status" value="1"/>
</dbReference>
<dbReference type="Pfam" id="PF00005">
    <property type="entry name" value="ABC_tran"/>
    <property type="match status" value="1"/>
</dbReference>
<evidence type="ECO:0000259" key="5">
    <source>
        <dbReference type="PROSITE" id="PS50893"/>
    </source>
</evidence>
<dbReference type="RefSeq" id="WP_204607503.1">
    <property type="nucleotide sequence ID" value="NZ_BAAAJX010000017.1"/>
</dbReference>
<dbReference type="CDD" id="cd03220">
    <property type="entry name" value="ABC_KpsT_Wzt"/>
    <property type="match status" value="1"/>
</dbReference>
<keyword evidence="7" id="KW-1185">Reference proteome</keyword>
<comment type="caution">
    <text evidence="6">The sequence shown here is derived from an EMBL/GenBank/DDBJ whole genome shotgun (WGS) entry which is preliminary data.</text>
</comment>
<dbReference type="SUPFAM" id="SSF52540">
    <property type="entry name" value="P-loop containing nucleoside triphosphate hydrolases"/>
    <property type="match status" value="1"/>
</dbReference>
<dbReference type="InterPro" id="IPR003593">
    <property type="entry name" value="AAA+_ATPase"/>
</dbReference>
<dbReference type="InterPro" id="IPR027417">
    <property type="entry name" value="P-loop_NTPase"/>
</dbReference>
<dbReference type="SMART" id="SM00382">
    <property type="entry name" value="AAA"/>
    <property type="match status" value="1"/>
</dbReference>
<gene>
    <name evidence="6" type="ORF">GCM10009627_31750</name>
</gene>
<proteinExistence type="inferred from homology"/>
<evidence type="ECO:0000256" key="4">
    <source>
        <dbReference type="ARBA" id="ARBA00022840"/>
    </source>
</evidence>
<dbReference type="Gene3D" id="3.40.50.300">
    <property type="entry name" value="P-loop containing nucleotide triphosphate hydrolases"/>
    <property type="match status" value="1"/>
</dbReference>
<evidence type="ECO:0000256" key="1">
    <source>
        <dbReference type="ARBA" id="ARBA00005417"/>
    </source>
</evidence>
<protein>
    <recommendedName>
        <fullName evidence="5">ABC transporter domain-containing protein</fullName>
    </recommendedName>
</protein>
<dbReference type="InterPro" id="IPR029439">
    <property type="entry name" value="Wzt_C"/>
</dbReference>
<evidence type="ECO:0000313" key="7">
    <source>
        <dbReference type="Proteomes" id="UP001501742"/>
    </source>
</evidence>
<evidence type="ECO:0000256" key="3">
    <source>
        <dbReference type="ARBA" id="ARBA00022741"/>
    </source>
</evidence>
<keyword evidence="4" id="KW-0067">ATP-binding</keyword>
<keyword evidence="3" id="KW-0547">Nucleotide-binding</keyword>
<dbReference type="InterPro" id="IPR015860">
    <property type="entry name" value="ABC_transpr_TagH-like"/>
</dbReference>
<dbReference type="CDD" id="cd10147">
    <property type="entry name" value="Wzt_C-like"/>
    <property type="match status" value="1"/>
</dbReference>
<dbReference type="InterPro" id="IPR050683">
    <property type="entry name" value="Bact_Polysacc_Export_ATP-bd"/>
</dbReference>